<evidence type="ECO:0008006" key="3">
    <source>
        <dbReference type="Google" id="ProtNLM"/>
    </source>
</evidence>
<keyword evidence="2" id="KW-1185">Reference proteome</keyword>
<evidence type="ECO:0000313" key="2">
    <source>
        <dbReference type="Proteomes" id="UP001550210"/>
    </source>
</evidence>
<sequence length="306" mass="32616">MTHAKDEPFVVLADARGPGKSTALRVLRDAYEGRTPVALMDGEETRFERPPPGRPAESWSPVYEALSTIAEQLTAPVAGAGRVAFPRLACGLLAVAAGGWSDREEQRVREEAERALLLSGTGGLLGRPAGRWTGKVVARLVSSVSTSGTGPVVEAIVEAALEAFTEGMSSSYRRLRRGAVWYRDYPYAAGSPKLGLVLLSRHFRAGGDARAHAERLLVRALLADLGDAGAGGGRPVILIDNVQETAGLRVMESVLRDRAAGIADRALFYAGLRGRDHPALRHATRTSDWVPGRAPSSRALLVSLPQ</sequence>
<dbReference type="Proteomes" id="UP001550210">
    <property type="component" value="Unassembled WGS sequence"/>
</dbReference>
<name>A0ABV2UXE0_9ACTN</name>
<proteinExistence type="predicted"/>
<reference evidence="1 2" key="1">
    <citation type="submission" date="2024-06" db="EMBL/GenBank/DDBJ databases">
        <title>The Natural Products Discovery Center: Release of the First 8490 Sequenced Strains for Exploring Actinobacteria Biosynthetic Diversity.</title>
        <authorList>
            <person name="Kalkreuter E."/>
            <person name="Kautsar S.A."/>
            <person name="Yang D."/>
            <person name="Bader C.D."/>
            <person name="Teijaro C.N."/>
            <person name="Fluegel L."/>
            <person name="Davis C.M."/>
            <person name="Simpson J.R."/>
            <person name="Lauterbach L."/>
            <person name="Steele A.D."/>
            <person name="Gui C."/>
            <person name="Meng S."/>
            <person name="Li G."/>
            <person name="Viehrig K."/>
            <person name="Ye F."/>
            <person name="Su P."/>
            <person name="Kiefer A.F."/>
            <person name="Nichols A."/>
            <person name="Cepeda A.J."/>
            <person name="Yan W."/>
            <person name="Fan B."/>
            <person name="Jiang Y."/>
            <person name="Adhikari A."/>
            <person name="Zheng C.-J."/>
            <person name="Schuster L."/>
            <person name="Cowan T.M."/>
            <person name="Smanski M.J."/>
            <person name="Chevrette M.G."/>
            <person name="De Carvalho L.P.S."/>
            <person name="Shen B."/>
        </authorList>
    </citation>
    <scope>NUCLEOTIDE SEQUENCE [LARGE SCALE GENOMIC DNA]</scope>
    <source>
        <strain evidence="1 2">NPDC006434</strain>
    </source>
</reference>
<organism evidence="1 2">
    <name type="scientific">Streptomyces ossamyceticus</name>
    <dbReference type="NCBI Taxonomy" id="249581"/>
    <lineage>
        <taxon>Bacteria</taxon>
        <taxon>Bacillati</taxon>
        <taxon>Actinomycetota</taxon>
        <taxon>Actinomycetes</taxon>
        <taxon>Kitasatosporales</taxon>
        <taxon>Streptomycetaceae</taxon>
        <taxon>Streptomyces</taxon>
    </lineage>
</organism>
<dbReference type="RefSeq" id="WP_355395726.1">
    <property type="nucleotide sequence ID" value="NZ_JBEGHN010000008.1"/>
</dbReference>
<protein>
    <recommendedName>
        <fullName evidence="3">AAA domain-containing protein</fullName>
    </recommendedName>
</protein>
<comment type="caution">
    <text evidence="1">The sequence shown here is derived from an EMBL/GenBank/DDBJ whole genome shotgun (WGS) entry which is preliminary data.</text>
</comment>
<dbReference type="EMBL" id="JBEXPZ010000012">
    <property type="protein sequence ID" value="MET9845104.1"/>
    <property type="molecule type" value="Genomic_DNA"/>
</dbReference>
<gene>
    <name evidence="1" type="ORF">ABZZ21_11080</name>
</gene>
<accession>A0ABV2UXE0</accession>
<evidence type="ECO:0000313" key="1">
    <source>
        <dbReference type="EMBL" id="MET9845104.1"/>
    </source>
</evidence>